<evidence type="ECO:0000256" key="4">
    <source>
        <dbReference type="ARBA" id="ARBA00023125"/>
    </source>
</evidence>
<dbReference type="GO" id="GO:0006355">
    <property type="term" value="P:regulation of DNA-templated transcription"/>
    <property type="evidence" value="ECO:0007669"/>
    <property type="project" value="InterPro"/>
</dbReference>
<dbReference type="GO" id="GO:0043565">
    <property type="term" value="F:sequence-specific DNA binding"/>
    <property type="evidence" value="ECO:0007669"/>
    <property type="project" value="InterPro"/>
</dbReference>
<dbReference type="InterPro" id="IPR003018">
    <property type="entry name" value="GAF"/>
</dbReference>
<dbReference type="Gene3D" id="1.10.8.60">
    <property type="match status" value="1"/>
</dbReference>
<dbReference type="InterPro" id="IPR058031">
    <property type="entry name" value="AAA_lid_NorR"/>
</dbReference>
<sequence>MAASSASHAQLIQASWARCRDFGLEHQSAPDFGELSGVRLSELLERQQALLRTTRDEVMPQFSHLLGNSSYLIMLSDDQGQLLETWGTRRFIDPRQQQGFSVGARWLEQGVGTNAIGTALACAQAVHVGQDEHFLKLNRYMASAAAPLFDAQRRLIGVLDVSSDSYLPASQTLGLVRMMSQSLENRLIMARYAGQYRQLSFNTDANNLDSQWAGLLLFDDRGRILAANRRADSLLGQVALQQSLEQLLQTPLPALLKHPAGQAFAVQVAGRNRFHCLLHEPLASPLPAAARCPPADCDPRITKALLQAQLLLEKDVPVLIHGETGVGKEVFVKALHEASSRRNQPLIAVNCAAIPTELVESELFGYEKGAFTGAHHKGNLGLIRKADQGIVFLDEIGDMPLATQARLLRFLQTRNIQPLGSGETVAVNVRVISATHQDLPERVRQGRFRQDLYYRIAGLSLSLPPLRERSDRLALIEQIHQHYRDAEAPPQLDHNVLQLLLQHPWPGNLRQLASTLQVALALAGPHPIALEHLPDSFFSELPTVQASQPSPPLAPDQRDLNRRLQALNGNVSALARDLGISRTTLYKRLHAQEQTDSCPQTCEDPGLH</sequence>
<reference evidence="7" key="1">
    <citation type="submission" date="2024-07" db="EMBL/GenBank/DDBJ databases">
        <title>Identification and characteristics of a novel species of coltsfoot's symbiotic bacteria.</title>
        <authorList>
            <person name="Juszczyk A."/>
            <person name="Jasielczuk I."/>
            <person name="Gurgul A."/>
            <person name="Rogala M."/>
            <person name="Kowalczyk A."/>
            <person name="Szmatola T."/>
            <person name="Kosecka-Strojek M."/>
            <person name="Arent Z."/>
            <person name="Latowski D."/>
        </authorList>
    </citation>
    <scope>NUCLEOTIDE SEQUENCE</scope>
    <source>
        <strain evidence="7">Hg7Tf</strain>
    </source>
</reference>
<dbReference type="Pfam" id="PF02954">
    <property type="entry name" value="HTH_8"/>
    <property type="match status" value="1"/>
</dbReference>
<dbReference type="GO" id="GO:0005524">
    <property type="term" value="F:ATP binding"/>
    <property type="evidence" value="ECO:0007669"/>
    <property type="project" value="UniProtKB-KW"/>
</dbReference>
<dbReference type="Gene3D" id="1.10.10.60">
    <property type="entry name" value="Homeodomain-like"/>
    <property type="match status" value="1"/>
</dbReference>
<dbReference type="InterPro" id="IPR029016">
    <property type="entry name" value="GAF-like_dom_sf"/>
</dbReference>
<dbReference type="PROSITE" id="PS00675">
    <property type="entry name" value="SIGMA54_INTERACT_1"/>
    <property type="match status" value="1"/>
</dbReference>
<organism evidence="7">
    <name type="scientific">Pseudomonas sp. Hg7Tf</name>
    <dbReference type="NCBI Taxonomy" id="3236988"/>
    <lineage>
        <taxon>Bacteria</taxon>
        <taxon>Pseudomonadati</taxon>
        <taxon>Pseudomonadota</taxon>
        <taxon>Gammaproteobacteria</taxon>
        <taxon>Pseudomonadales</taxon>
        <taxon>Pseudomonadaceae</taxon>
        <taxon>Pseudomonas</taxon>
    </lineage>
</organism>
<dbReference type="Gene3D" id="3.30.450.40">
    <property type="match status" value="1"/>
</dbReference>
<evidence type="ECO:0000256" key="3">
    <source>
        <dbReference type="ARBA" id="ARBA00023015"/>
    </source>
</evidence>
<feature type="domain" description="Sigma-54 factor interaction" evidence="6">
    <location>
        <begin position="298"/>
        <end position="521"/>
    </location>
</feature>
<evidence type="ECO:0000259" key="6">
    <source>
        <dbReference type="PROSITE" id="PS50045"/>
    </source>
</evidence>
<dbReference type="SUPFAM" id="SSF46689">
    <property type="entry name" value="Homeodomain-like"/>
    <property type="match status" value="1"/>
</dbReference>
<dbReference type="InterPro" id="IPR025662">
    <property type="entry name" value="Sigma_54_int_dom_ATP-bd_1"/>
</dbReference>
<evidence type="ECO:0000256" key="1">
    <source>
        <dbReference type="ARBA" id="ARBA00022741"/>
    </source>
</evidence>
<name>A0AB39HUA6_9PSED</name>
<accession>A0AB39HUA6</accession>
<keyword evidence="3" id="KW-0805">Transcription regulation</keyword>
<dbReference type="PROSITE" id="PS50045">
    <property type="entry name" value="SIGMA54_INTERACT_4"/>
    <property type="match status" value="1"/>
</dbReference>
<dbReference type="Gene3D" id="3.40.50.300">
    <property type="entry name" value="P-loop containing nucleotide triphosphate hydrolases"/>
    <property type="match status" value="1"/>
</dbReference>
<dbReference type="InterPro" id="IPR002078">
    <property type="entry name" value="Sigma_54_int"/>
</dbReference>
<dbReference type="SMART" id="SM00382">
    <property type="entry name" value="AAA"/>
    <property type="match status" value="1"/>
</dbReference>
<dbReference type="PANTHER" id="PTHR32071">
    <property type="entry name" value="TRANSCRIPTIONAL REGULATORY PROTEIN"/>
    <property type="match status" value="1"/>
</dbReference>
<evidence type="ECO:0000313" key="7">
    <source>
        <dbReference type="EMBL" id="XDK34728.1"/>
    </source>
</evidence>
<proteinExistence type="predicted"/>
<keyword evidence="5" id="KW-0804">Transcription</keyword>
<gene>
    <name evidence="7" type="ORF">AB4Y39_13415</name>
</gene>
<dbReference type="SUPFAM" id="SSF52540">
    <property type="entry name" value="P-loop containing nucleoside triphosphate hydrolases"/>
    <property type="match status" value="1"/>
</dbReference>
<dbReference type="FunFam" id="3.40.50.300:FF:000006">
    <property type="entry name" value="DNA-binding transcriptional regulator NtrC"/>
    <property type="match status" value="1"/>
</dbReference>
<dbReference type="InterPro" id="IPR027417">
    <property type="entry name" value="P-loop_NTPase"/>
</dbReference>
<dbReference type="RefSeq" id="WP_280042068.1">
    <property type="nucleotide sequence ID" value="NZ_CP162607.1"/>
</dbReference>
<dbReference type="Pfam" id="PF00158">
    <property type="entry name" value="Sigma54_activat"/>
    <property type="match status" value="1"/>
</dbReference>
<dbReference type="InterPro" id="IPR009057">
    <property type="entry name" value="Homeodomain-like_sf"/>
</dbReference>
<dbReference type="InterPro" id="IPR002197">
    <property type="entry name" value="HTH_Fis"/>
</dbReference>
<dbReference type="Pfam" id="PF25601">
    <property type="entry name" value="AAA_lid_14"/>
    <property type="match status" value="1"/>
</dbReference>
<evidence type="ECO:0000256" key="2">
    <source>
        <dbReference type="ARBA" id="ARBA00022840"/>
    </source>
</evidence>
<keyword evidence="1" id="KW-0547">Nucleotide-binding</keyword>
<dbReference type="CDD" id="cd00009">
    <property type="entry name" value="AAA"/>
    <property type="match status" value="1"/>
</dbReference>
<keyword evidence="4" id="KW-0238">DNA-binding</keyword>
<evidence type="ECO:0000256" key="5">
    <source>
        <dbReference type="ARBA" id="ARBA00023163"/>
    </source>
</evidence>
<keyword evidence="2" id="KW-0067">ATP-binding</keyword>
<dbReference type="Pfam" id="PF01590">
    <property type="entry name" value="GAF"/>
    <property type="match status" value="1"/>
</dbReference>
<dbReference type="EMBL" id="CP162607">
    <property type="protein sequence ID" value="XDK34728.1"/>
    <property type="molecule type" value="Genomic_DNA"/>
</dbReference>
<dbReference type="AlphaFoldDB" id="A0AB39HUA6"/>
<protein>
    <submittedName>
        <fullName evidence="7">Sigma-54-dependent Fis family transcriptional regulator</fullName>
    </submittedName>
</protein>
<dbReference type="InterPro" id="IPR003593">
    <property type="entry name" value="AAA+_ATPase"/>
</dbReference>
<dbReference type="PANTHER" id="PTHR32071:SF77">
    <property type="entry name" value="TRANSCRIPTIONAL REGULATORY PROTEIN"/>
    <property type="match status" value="1"/>
</dbReference>